<gene>
    <name evidence="2" type="ORF">GV64_16080</name>
</gene>
<dbReference type="InterPro" id="IPR029063">
    <property type="entry name" value="SAM-dependent_MTases_sf"/>
</dbReference>
<dbReference type="SUPFAM" id="SSF53335">
    <property type="entry name" value="S-adenosyl-L-methionine-dependent methyltransferases"/>
    <property type="match status" value="1"/>
</dbReference>
<dbReference type="PANTHER" id="PTHR43861">
    <property type="entry name" value="TRANS-ACONITATE 2-METHYLTRANSFERASE-RELATED"/>
    <property type="match status" value="1"/>
</dbReference>
<dbReference type="CDD" id="cd02440">
    <property type="entry name" value="AdoMet_MTases"/>
    <property type="match status" value="1"/>
</dbReference>
<dbReference type="eggNOG" id="COG2226">
    <property type="taxonomic scope" value="Bacteria"/>
</dbReference>
<dbReference type="AlphaFoldDB" id="A0A081KD12"/>
<comment type="caution">
    <text evidence="2">The sequence shown here is derived from an EMBL/GenBank/DDBJ whole genome shotgun (WGS) entry which is preliminary data.</text>
</comment>
<dbReference type="STRING" id="305900.GV64_16080"/>
<proteinExistence type="predicted"/>
<evidence type="ECO:0000313" key="2">
    <source>
        <dbReference type="EMBL" id="KEI72038.1"/>
    </source>
</evidence>
<dbReference type="EMBL" id="JOJP01000001">
    <property type="protein sequence ID" value="KEI72038.1"/>
    <property type="molecule type" value="Genomic_DNA"/>
</dbReference>
<accession>A0A081KD12</accession>
<dbReference type="RefSeq" id="WP_020584396.1">
    <property type="nucleotide sequence ID" value="NZ_JOJP01000001.1"/>
</dbReference>
<feature type="domain" description="Methyltransferase type 11" evidence="1">
    <location>
        <begin position="33"/>
        <end position="127"/>
    </location>
</feature>
<organism evidence="2 3">
    <name type="scientific">Endozoicomonas elysicola</name>
    <dbReference type="NCBI Taxonomy" id="305900"/>
    <lineage>
        <taxon>Bacteria</taxon>
        <taxon>Pseudomonadati</taxon>
        <taxon>Pseudomonadota</taxon>
        <taxon>Gammaproteobacteria</taxon>
        <taxon>Oceanospirillales</taxon>
        <taxon>Endozoicomonadaceae</taxon>
        <taxon>Endozoicomonas</taxon>
    </lineage>
</organism>
<evidence type="ECO:0000259" key="1">
    <source>
        <dbReference type="Pfam" id="PF08241"/>
    </source>
</evidence>
<dbReference type="GO" id="GO:0008757">
    <property type="term" value="F:S-adenosylmethionine-dependent methyltransferase activity"/>
    <property type="evidence" value="ECO:0007669"/>
    <property type="project" value="InterPro"/>
</dbReference>
<dbReference type="InterPro" id="IPR013216">
    <property type="entry name" value="Methyltransf_11"/>
</dbReference>
<keyword evidence="3" id="KW-1185">Reference proteome</keyword>
<dbReference type="Pfam" id="PF08241">
    <property type="entry name" value="Methyltransf_11"/>
    <property type="match status" value="1"/>
</dbReference>
<name>A0A081KD12_9GAMM</name>
<dbReference type="Proteomes" id="UP000027997">
    <property type="component" value="Unassembled WGS sequence"/>
</dbReference>
<sequence>MNYDQDYCTNGFVQYDAALELLTLIPFEPSNLLDIGCGSGKVTALICDQRKPCRVTGIDSSPVMIKEAQRLYPLPNVTYTESSIEGLNTRDEFDVITSNSSFQWFRDYSKAFKNIRSSLTEDGVFVVQASCRQQWCPTINHLMDVFFDALYPALKPHFHFPCMHLDSLDEYRQFFLTHGFTPSTLYIKEFEYQLSPDDFLKVFKSGGFKAYSYEQWFDVPLPESYTQNLLDYFEQFAVGKSCIPIVMPRLFAQLKPMS</sequence>
<protein>
    <recommendedName>
        <fullName evidence="1">Methyltransferase type 11 domain-containing protein</fullName>
    </recommendedName>
</protein>
<dbReference type="Gene3D" id="3.40.50.150">
    <property type="entry name" value="Vaccinia Virus protein VP39"/>
    <property type="match status" value="1"/>
</dbReference>
<evidence type="ECO:0000313" key="3">
    <source>
        <dbReference type="Proteomes" id="UP000027997"/>
    </source>
</evidence>
<reference evidence="2 3" key="1">
    <citation type="submission" date="2014-06" db="EMBL/GenBank/DDBJ databases">
        <title>Whole Genome Sequences of Three Symbiotic Endozoicomonas Bacteria.</title>
        <authorList>
            <person name="Neave M.J."/>
            <person name="Apprill A."/>
            <person name="Voolstra C.R."/>
        </authorList>
    </citation>
    <scope>NUCLEOTIDE SEQUENCE [LARGE SCALE GENOMIC DNA]</scope>
    <source>
        <strain evidence="2 3">DSM 22380</strain>
    </source>
</reference>